<evidence type="ECO:0000259" key="4">
    <source>
        <dbReference type="Pfam" id="PF01408"/>
    </source>
</evidence>
<name>A0A931J3Y8_9BURK</name>
<dbReference type="EMBL" id="JAEDAK010000005">
    <property type="protein sequence ID" value="MBH9577094.1"/>
    <property type="molecule type" value="Genomic_DNA"/>
</dbReference>
<reference evidence="6" key="1">
    <citation type="submission" date="2020-12" db="EMBL/GenBank/DDBJ databases">
        <title>The genome sequence of Inhella sp. 1Y17.</title>
        <authorList>
            <person name="Liu Y."/>
        </authorList>
    </citation>
    <scope>NUCLEOTIDE SEQUENCE</scope>
    <source>
        <strain evidence="6">1Y17</strain>
    </source>
</reference>
<dbReference type="SUPFAM" id="SSF51735">
    <property type="entry name" value="NAD(P)-binding Rossmann-fold domains"/>
    <property type="match status" value="1"/>
</dbReference>
<evidence type="ECO:0000256" key="2">
    <source>
        <dbReference type="ARBA" id="ARBA00023002"/>
    </source>
</evidence>
<accession>A0A931J3Y8</accession>
<comment type="similarity">
    <text evidence="1">Belongs to the Gfo/Idh/MocA family.</text>
</comment>
<dbReference type="PANTHER" id="PTHR22604">
    <property type="entry name" value="OXIDOREDUCTASES"/>
    <property type="match status" value="1"/>
</dbReference>
<dbReference type="SUPFAM" id="SSF55347">
    <property type="entry name" value="Glyceraldehyde-3-phosphate dehydrogenase-like, C-terminal domain"/>
    <property type="match status" value="1"/>
</dbReference>
<feature type="region of interest" description="Disordered" evidence="3">
    <location>
        <begin position="1"/>
        <end position="21"/>
    </location>
</feature>
<dbReference type="InterPro" id="IPR000683">
    <property type="entry name" value="Gfo/Idh/MocA-like_OxRdtase_N"/>
</dbReference>
<dbReference type="GO" id="GO:0000166">
    <property type="term" value="F:nucleotide binding"/>
    <property type="evidence" value="ECO:0007669"/>
    <property type="project" value="InterPro"/>
</dbReference>
<dbReference type="InterPro" id="IPR050984">
    <property type="entry name" value="Gfo/Idh/MocA_domain"/>
</dbReference>
<protein>
    <submittedName>
        <fullName evidence="6">Gfo/Idh/MocA family oxidoreductase</fullName>
    </submittedName>
</protein>
<evidence type="ECO:0000256" key="3">
    <source>
        <dbReference type="SAM" id="MobiDB-lite"/>
    </source>
</evidence>
<dbReference type="Gene3D" id="3.30.360.10">
    <property type="entry name" value="Dihydrodipicolinate Reductase, domain 2"/>
    <property type="match status" value="1"/>
</dbReference>
<evidence type="ECO:0000313" key="7">
    <source>
        <dbReference type="Proteomes" id="UP000613266"/>
    </source>
</evidence>
<evidence type="ECO:0000256" key="1">
    <source>
        <dbReference type="ARBA" id="ARBA00010928"/>
    </source>
</evidence>
<evidence type="ECO:0000313" key="6">
    <source>
        <dbReference type="EMBL" id="MBH9577094.1"/>
    </source>
</evidence>
<sequence length="379" mass="40134">MRAERRMGQSGAAVRPAVSDKGPFAGRRAPLAAAPGGDGALGETAAMNTALRLGILGAARIAHEFARGVAASPAIELAAIAARDPARARAFAAAHGVAKVAPDYEALLADPGIEAVYIPLSNDLHQPWTLRALAAGKHVLCEKPLTLGAAQVRELQAAARQAGRVLMEAFPYRFQPQTLELLRRVRAGALGPLRHVAGEFGVPLDLPGNYRYDRACGGGALWDLGVYPLSLMRALAGRQPLRVQALAHEQGGVDHGLAASLLWADGLTATLACRFDSSPHRQVRIHGARAGLSCGFYNHVSADKAWIEVIDQGDYLGRRENVPPGDGFRLEAEAFAARVRGLPADPLWPTDAETHDTIALVEALLRSVREGRAVEVAAC</sequence>
<proteinExistence type="inferred from homology"/>
<keyword evidence="2" id="KW-0560">Oxidoreductase</keyword>
<dbReference type="Proteomes" id="UP000613266">
    <property type="component" value="Unassembled WGS sequence"/>
</dbReference>
<gene>
    <name evidence="6" type="ORF">I7X39_09260</name>
</gene>
<feature type="domain" description="Gfo/Idh/MocA-like oxidoreductase N-terminal" evidence="4">
    <location>
        <begin position="52"/>
        <end position="169"/>
    </location>
</feature>
<feature type="domain" description="GFO/IDH/MocA-like oxidoreductase" evidence="5">
    <location>
        <begin position="181"/>
        <end position="292"/>
    </location>
</feature>
<dbReference type="InterPro" id="IPR055170">
    <property type="entry name" value="GFO_IDH_MocA-like_dom"/>
</dbReference>
<evidence type="ECO:0000259" key="5">
    <source>
        <dbReference type="Pfam" id="PF22725"/>
    </source>
</evidence>
<keyword evidence="7" id="KW-1185">Reference proteome</keyword>
<dbReference type="Pfam" id="PF01408">
    <property type="entry name" value="GFO_IDH_MocA"/>
    <property type="match status" value="1"/>
</dbReference>
<organism evidence="6 7">
    <name type="scientific">Inhella proteolytica</name>
    <dbReference type="NCBI Taxonomy" id="2795029"/>
    <lineage>
        <taxon>Bacteria</taxon>
        <taxon>Pseudomonadati</taxon>
        <taxon>Pseudomonadota</taxon>
        <taxon>Betaproteobacteria</taxon>
        <taxon>Burkholderiales</taxon>
        <taxon>Sphaerotilaceae</taxon>
        <taxon>Inhella</taxon>
    </lineage>
</organism>
<dbReference type="Pfam" id="PF22725">
    <property type="entry name" value="GFO_IDH_MocA_C3"/>
    <property type="match status" value="1"/>
</dbReference>
<dbReference type="AlphaFoldDB" id="A0A931J3Y8"/>
<dbReference type="Gene3D" id="3.40.50.720">
    <property type="entry name" value="NAD(P)-binding Rossmann-like Domain"/>
    <property type="match status" value="1"/>
</dbReference>
<dbReference type="InterPro" id="IPR036291">
    <property type="entry name" value="NAD(P)-bd_dom_sf"/>
</dbReference>
<dbReference type="PANTHER" id="PTHR22604:SF105">
    <property type="entry name" value="TRANS-1,2-DIHYDROBENZENE-1,2-DIOL DEHYDROGENASE"/>
    <property type="match status" value="1"/>
</dbReference>
<comment type="caution">
    <text evidence="6">The sequence shown here is derived from an EMBL/GenBank/DDBJ whole genome shotgun (WGS) entry which is preliminary data.</text>
</comment>
<dbReference type="GO" id="GO:0016491">
    <property type="term" value="F:oxidoreductase activity"/>
    <property type="evidence" value="ECO:0007669"/>
    <property type="project" value="UniProtKB-KW"/>
</dbReference>